<sequence>MQTSFSDLAESAPTSLATARVVCAYQVVSPADERGRQTPHSLPGPPSECSPDFRIREETADAAPSRTRKMFALCTCSAAATACCDGGRSVVAALDADGGRDYWFA</sequence>
<dbReference type="AlphaFoldDB" id="A0A542ZAS0"/>
<comment type="caution">
    <text evidence="2">The sequence shown here is derived from an EMBL/GenBank/DDBJ whole genome shotgun (WGS) entry which is preliminary data.</text>
</comment>
<organism evidence="2 3">
    <name type="scientific">Rarobacter faecitabidus</name>
    <dbReference type="NCBI Taxonomy" id="13243"/>
    <lineage>
        <taxon>Bacteria</taxon>
        <taxon>Bacillati</taxon>
        <taxon>Actinomycetota</taxon>
        <taxon>Actinomycetes</taxon>
        <taxon>Micrococcales</taxon>
        <taxon>Rarobacteraceae</taxon>
        <taxon>Rarobacter</taxon>
    </lineage>
</organism>
<dbReference type="Proteomes" id="UP000315389">
    <property type="component" value="Unassembled WGS sequence"/>
</dbReference>
<keyword evidence="3" id="KW-1185">Reference proteome</keyword>
<accession>A0A542ZAS0</accession>
<evidence type="ECO:0000256" key="1">
    <source>
        <dbReference type="SAM" id="MobiDB-lite"/>
    </source>
</evidence>
<reference evidence="2 3" key="1">
    <citation type="submission" date="2019-06" db="EMBL/GenBank/DDBJ databases">
        <title>Sequencing the genomes of 1000 actinobacteria strains.</title>
        <authorList>
            <person name="Klenk H.-P."/>
        </authorList>
    </citation>
    <scope>NUCLEOTIDE SEQUENCE [LARGE SCALE GENOMIC DNA]</scope>
    <source>
        <strain evidence="2 3">DSM 4813</strain>
    </source>
</reference>
<gene>
    <name evidence="2" type="ORF">FB461_2159</name>
</gene>
<dbReference type="EMBL" id="VFOS01000004">
    <property type="protein sequence ID" value="TQL57425.1"/>
    <property type="molecule type" value="Genomic_DNA"/>
</dbReference>
<proteinExistence type="predicted"/>
<evidence type="ECO:0000313" key="3">
    <source>
        <dbReference type="Proteomes" id="UP000315389"/>
    </source>
</evidence>
<protein>
    <submittedName>
        <fullName evidence="2">Uncharacterized protein</fullName>
    </submittedName>
</protein>
<dbReference type="RefSeq" id="WP_142121908.1">
    <property type="nucleotide sequence ID" value="NZ_BAAASV010000002.1"/>
</dbReference>
<name>A0A542ZAS0_RARFA</name>
<feature type="region of interest" description="Disordered" evidence="1">
    <location>
        <begin position="32"/>
        <end position="52"/>
    </location>
</feature>
<evidence type="ECO:0000313" key="2">
    <source>
        <dbReference type="EMBL" id="TQL57425.1"/>
    </source>
</evidence>